<dbReference type="PANTHER" id="PTHR13696:SF99">
    <property type="entry name" value="COBYRINIC ACID AC-DIAMIDE SYNTHASE"/>
    <property type="match status" value="1"/>
</dbReference>
<evidence type="ECO:0000313" key="2">
    <source>
        <dbReference type="Proteomes" id="UP001597044"/>
    </source>
</evidence>
<gene>
    <name evidence="1" type="ORF">ACFQ0F_11515</name>
</gene>
<proteinExistence type="predicted"/>
<dbReference type="CDD" id="cd02042">
    <property type="entry name" value="ParAB_family"/>
    <property type="match status" value="1"/>
</dbReference>
<dbReference type="RefSeq" id="WP_379072374.1">
    <property type="nucleotide sequence ID" value="NZ_JBHTIT010000002.1"/>
</dbReference>
<dbReference type="Gene3D" id="3.40.50.300">
    <property type="entry name" value="P-loop containing nucleotide triphosphate hydrolases"/>
    <property type="match status" value="1"/>
</dbReference>
<name>A0ABW3HJT4_9GAMM</name>
<organism evidence="1 2">
    <name type="scientific">Paraperlucidibaca wandonensis</name>
    <dbReference type="NCBI Taxonomy" id="1268273"/>
    <lineage>
        <taxon>Bacteria</taxon>
        <taxon>Pseudomonadati</taxon>
        <taxon>Pseudomonadota</taxon>
        <taxon>Gammaproteobacteria</taxon>
        <taxon>Moraxellales</taxon>
        <taxon>Moraxellaceae</taxon>
        <taxon>Paraperlucidibaca</taxon>
    </lineage>
</organism>
<protein>
    <submittedName>
        <fullName evidence="1">Cellulose synthase operon protein YhjQ/BcsQ</fullName>
    </submittedName>
</protein>
<evidence type="ECO:0000313" key="1">
    <source>
        <dbReference type="EMBL" id="MFD0951001.1"/>
    </source>
</evidence>
<dbReference type="PANTHER" id="PTHR13696">
    <property type="entry name" value="P-LOOP CONTAINING NUCLEOSIDE TRIPHOSPHATE HYDROLASE"/>
    <property type="match status" value="1"/>
</dbReference>
<dbReference type="Proteomes" id="UP001597044">
    <property type="component" value="Unassembled WGS sequence"/>
</dbReference>
<keyword evidence="2" id="KW-1185">Reference proteome</keyword>
<dbReference type="InterPro" id="IPR050678">
    <property type="entry name" value="DNA_Partitioning_ATPase"/>
</dbReference>
<accession>A0ABW3HJT4</accession>
<dbReference type="EMBL" id="JBHTIT010000002">
    <property type="protein sequence ID" value="MFD0951001.1"/>
    <property type="molecule type" value="Genomic_DNA"/>
</dbReference>
<dbReference type="InterPro" id="IPR027417">
    <property type="entry name" value="P-loop_NTPase"/>
</dbReference>
<dbReference type="SUPFAM" id="SSF52540">
    <property type="entry name" value="P-loop containing nucleoside triphosphate hydrolases"/>
    <property type="match status" value="1"/>
</dbReference>
<dbReference type="Pfam" id="PF06564">
    <property type="entry name" value="CBP_BcsQ"/>
    <property type="match status" value="1"/>
</dbReference>
<sequence>MRVVSLFSRKGGVGRTVFAVNLAAILSEQGLKVAVLELDPQNTVSQHFDGFNEQTIGWAHTLLDASEPSAITNKSYWSPRENLRVFPFGKITAAQRKAIEHHLDEQPNWLEQALQSPVFDGVDVLFIDTPSGFNAYSDHAERVATSALSIWLCDAASQKAFTGSDVRVLPSGCQHRHILNQINASKSSRRELLKSWRELVGEELLPLPIHQDELVSDALLEGTTVVWFASFSQAAHDLLGLANWMRSEWLNDA</sequence>
<comment type="caution">
    <text evidence="1">The sequence shown here is derived from an EMBL/GenBank/DDBJ whole genome shotgun (WGS) entry which is preliminary data.</text>
</comment>
<dbReference type="InterPro" id="IPR017746">
    <property type="entry name" value="Cellulose_synthase_operon_BcsQ"/>
</dbReference>
<reference evidence="2" key="1">
    <citation type="journal article" date="2019" name="Int. J. Syst. Evol. Microbiol.">
        <title>The Global Catalogue of Microorganisms (GCM) 10K type strain sequencing project: providing services to taxonomists for standard genome sequencing and annotation.</title>
        <authorList>
            <consortium name="The Broad Institute Genomics Platform"/>
            <consortium name="The Broad Institute Genome Sequencing Center for Infectious Disease"/>
            <person name="Wu L."/>
            <person name="Ma J."/>
        </authorList>
    </citation>
    <scope>NUCLEOTIDE SEQUENCE [LARGE SCALE GENOMIC DNA]</scope>
    <source>
        <strain evidence="2">CCUG 63419</strain>
    </source>
</reference>